<sequence>MDKPQTLKGFRDFLPEKMIIRNEAIRRLRGIFEKYGFDEIQTPSLEYQEVLLGKYGEEAEKLMYLFKDPGQRNVGLRYDLTVPFARVASTYQDLPKPFKRYQIQPVWRAENTQKGRYREFYQCDVDMVGTSSPLADAEIIAVINDSLKALGFSNFKIRVNSRAVLFSIMENAGIDKERWLTAIQSIDKLDKKTQEEVEQELAQKGISTEQTKSIFGNIKSASPDEFLSKTIEYTKNMGAYENVSFDPTLARGLDYYTGPIFESVVEEPKIGSITGGGRYDNLLKTLGGPDLPATGTTIGLDRVVDVVDELKLWSQEKTVTKVLVTVFNPELLLQSIKIASTLRGSGVNAELYPDEAAKLEKQLKYANNKGIPFVVLIGPEEDAKNLVQLKDMASGKSENITLEQLLKKIK</sequence>
<dbReference type="SUPFAM" id="SSF52954">
    <property type="entry name" value="Class II aaRS ABD-related"/>
    <property type="match status" value="1"/>
</dbReference>
<keyword evidence="4 8" id="KW-0067">ATP-binding</keyword>
<dbReference type="EMBL" id="MHCC01000002">
    <property type="protein sequence ID" value="OGY14157.1"/>
    <property type="molecule type" value="Genomic_DNA"/>
</dbReference>
<dbReference type="FunFam" id="3.40.50.800:FF:000012">
    <property type="entry name" value="Histidine--tRNA ligase, cytoplasmic"/>
    <property type="match status" value="1"/>
</dbReference>
<protein>
    <recommendedName>
        <fullName evidence="8">Histidine--tRNA ligase</fullName>
        <ecNumber evidence="8">6.1.1.21</ecNumber>
    </recommendedName>
    <alternativeName>
        <fullName evidence="8">Histidyl-tRNA synthetase</fullName>
        <shortName evidence="8">HisRS</shortName>
    </alternativeName>
</protein>
<dbReference type="InterPro" id="IPR015807">
    <property type="entry name" value="His-tRNA-ligase"/>
</dbReference>
<comment type="subcellular location">
    <subcellularLocation>
        <location evidence="8">Cytoplasm</location>
    </subcellularLocation>
</comment>
<feature type="binding site" evidence="9">
    <location>
        <begin position="79"/>
        <end position="81"/>
    </location>
    <ligand>
        <name>L-histidine</name>
        <dbReference type="ChEBI" id="CHEBI:57595"/>
    </ligand>
</feature>
<dbReference type="Proteomes" id="UP000178659">
    <property type="component" value="Unassembled WGS sequence"/>
</dbReference>
<feature type="binding site" evidence="9">
    <location>
        <position position="251"/>
    </location>
    <ligand>
        <name>L-histidine</name>
        <dbReference type="ChEBI" id="CHEBI:57595"/>
    </ligand>
</feature>
<name>A0A1G1VFQ0_9BACT</name>
<dbReference type="NCBIfam" id="TIGR00442">
    <property type="entry name" value="hisS"/>
    <property type="match status" value="1"/>
</dbReference>
<evidence type="ECO:0000256" key="7">
    <source>
        <dbReference type="ARBA" id="ARBA00047639"/>
    </source>
</evidence>
<dbReference type="GO" id="GO:0004821">
    <property type="term" value="F:histidine-tRNA ligase activity"/>
    <property type="evidence" value="ECO:0007669"/>
    <property type="project" value="UniProtKB-UniRule"/>
</dbReference>
<dbReference type="GO" id="GO:0006427">
    <property type="term" value="P:histidyl-tRNA aminoacylation"/>
    <property type="evidence" value="ECO:0007669"/>
    <property type="project" value="UniProtKB-UniRule"/>
</dbReference>
<keyword evidence="3 8" id="KW-0547">Nucleotide-binding</keyword>
<evidence type="ECO:0000256" key="5">
    <source>
        <dbReference type="ARBA" id="ARBA00022917"/>
    </source>
</evidence>
<evidence type="ECO:0000256" key="8">
    <source>
        <dbReference type="HAMAP-Rule" id="MF_00127"/>
    </source>
</evidence>
<reference evidence="11 12" key="1">
    <citation type="journal article" date="2016" name="Nat. Commun.">
        <title>Thousands of microbial genomes shed light on interconnected biogeochemical processes in an aquifer system.</title>
        <authorList>
            <person name="Anantharaman K."/>
            <person name="Brown C.T."/>
            <person name="Hug L.A."/>
            <person name="Sharon I."/>
            <person name="Castelle C.J."/>
            <person name="Probst A.J."/>
            <person name="Thomas B.C."/>
            <person name="Singh A."/>
            <person name="Wilkins M.J."/>
            <person name="Karaoz U."/>
            <person name="Brodie E.L."/>
            <person name="Williams K.H."/>
            <person name="Hubbard S.S."/>
            <person name="Banfield J.F."/>
        </authorList>
    </citation>
    <scope>NUCLEOTIDE SEQUENCE [LARGE SCALE GENOMIC DNA]</scope>
</reference>
<evidence type="ECO:0000256" key="2">
    <source>
        <dbReference type="ARBA" id="ARBA00022598"/>
    </source>
</evidence>
<accession>A0A1G1VFQ0</accession>
<dbReference type="GO" id="GO:0005737">
    <property type="term" value="C:cytoplasm"/>
    <property type="evidence" value="ECO:0007669"/>
    <property type="project" value="UniProtKB-SubCell"/>
</dbReference>
<feature type="binding site" evidence="9">
    <location>
        <position position="126"/>
    </location>
    <ligand>
        <name>L-histidine</name>
        <dbReference type="ChEBI" id="CHEBI:57595"/>
    </ligand>
</feature>
<dbReference type="InterPro" id="IPR006195">
    <property type="entry name" value="aa-tRNA-synth_II"/>
</dbReference>
<feature type="binding site" evidence="9">
    <location>
        <position position="108"/>
    </location>
    <ligand>
        <name>L-histidine</name>
        <dbReference type="ChEBI" id="CHEBI:57595"/>
    </ligand>
</feature>
<dbReference type="InterPro" id="IPR041715">
    <property type="entry name" value="HisRS-like_core"/>
</dbReference>
<evidence type="ECO:0000313" key="11">
    <source>
        <dbReference type="EMBL" id="OGY14157.1"/>
    </source>
</evidence>
<dbReference type="PANTHER" id="PTHR11476">
    <property type="entry name" value="HISTIDYL-TRNA SYNTHETASE"/>
    <property type="match status" value="1"/>
</dbReference>
<dbReference type="Gene3D" id="3.40.50.800">
    <property type="entry name" value="Anticodon-binding domain"/>
    <property type="match status" value="1"/>
</dbReference>
<keyword evidence="2 8" id="KW-0436">Ligase</keyword>
<dbReference type="CDD" id="cd00773">
    <property type="entry name" value="HisRS-like_core"/>
    <property type="match status" value="1"/>
</dbReference>
<dbReference type="InterPro" id="IPR033656">
    <property type="entry name" value="HisRS_anticodon"/>
</dbReference>
<dbReference type="HAMAP" id="MF_00127">
    <property type="entry name" value="His_tRNA_synth"/>
    <property type="match status" value="1"/>
</dbReference>
<evidence type="ECO:0000313" key="12">
    <source>
        <dbReference type="Proteomes" id="UP000178659"/>
    </source>
</evidence>
<dbReference type="PROSITE" id="PS50862">
    <property type="entry name" value="AA_TRNA_LIGASE_II"/>
    <property type="match status" value="1"/>
</dbReference>
<organism evidence="11 12">
    <name type="scientific">Candidatus Blackburnbacteria bacterium RIFCSPLOWO2_01_FULL_40_20</name>
    <dbReference type="NCBI Taxonomy" id="1797519"/>
    <lineage>
        <taxon>Bacteria</taxon>
        <taxon>Candidatus Blackburniibacteriota</taxon>
    </lineage>
</organism>
<comment type="subunit">
    <text evidence="8">Homodimer.</text>
</comment>
<dbReference type="InterPro" id="IPR045864">
    <property type="entry name" value="aa-tRNA-synth_II/BPL/LPL"/>
</dbReference>
<dbReference type="Pfam" id="PF13393">
    <property type="entry name" value="tRNA-synt_His"/>
    <property type="match status" value="1"/>
</dbReference>
<dbReference type="InterPro" id="IPR004154">
    <property type="entry name" value="Anticodon-bd"/>
</dbReference>
<dbReference type="AlphaFoldDB" id="A0A1G1VFQ0"/>
<evidence type="ECO:0000256" key="1">
    <source>
        <dbReference type="ARBA" id="ARBA00008226"/>
    </source>
</evidence>
<dbReference type="Gene3D" id="3.30.930.10">
    <property type="entry name" value="Bira Bifunctional Protein, Domain 2"/>
    <property type="match status" value="1"/>
</dbReference>
<evidence type="ECO:0000256" key="3">
    <source>
        <dbReference type="ARBA" id="ARBA00022741"/>
    </source>
</evidence>
<evidence type="ECO:0000256" key="6">
    <source>
        <dbReference type="ARBA" id="ARBA00023146"/>
    </source>
</evidence>
<feature type="binding site" evidence="9">
    <location>
        <position position="122"/>
    </location>
    <ligand>
        <name>L-histidine</name>
        <dbReference type="ChEBI" id="CHEBI:57595"/>
    </ligand>
</feature>
<comment type="similarity">
    <text evidence="1 8">Belongs to the class-II aminoacyl-tRNA synthetase family.</text>
</comment>
<evidence type="ECO:0000259" key="10">
    <source>
        <dbReference type="PROSITE" id="PS50862"/>
    </source>
</evidence>
<dbReference type="SUPFAM" id="SSF55681">
    <property type="entry name" value="Class II aaRS and biotin synthetases"/>
    <property type="match status" value="1"/>
</dbReference>
<dbReference type="PANTHER" id="PTHR11476:SF7">
    <property type="entry name" value="HISTIDINE--TRNA LIGASE"/>
    <property type="match status" value="1"/>
</dbReference>
<feature type="binding site" evidence="9">
    <location>
        <begin position="255"/>
        <end position="256"/>
    </location>
    <ligand>
        <name>L-histidine</name>
        <dbReference type="ChEBI" id="CHEBI:57595"/>
    </ligand>
</feature>
<dbReference type="CDD" id="cd00859">
    <property type="entry name" value="HisRS_anticodon"/>
    <property type="match status" value="1"/>
</dbReference>
<proteinExistence type="inferred from homology"/>
<gene>
    <name evidence="8" type="primary">hisS</name>
    <name evidence="11" type="ORF">A3A77_04840</name>
</gene>
<evidence type="ECO:0000256" key="9">
    <source>
        <dbReference type="PIRSR" id="PIRSR001549-1"/>
    </source>
</evidence>
<dbReference type="EC" id="6.1.1.21" evidence="8"/>
<comment type="caution">
    <text evidence="11">The sequence shown here is derived from an EMBL/GenBank/DDBJ whole genome shotgun (WGS) entry which is preliminary data.</text>
</comment>
<evidence type="ECO:0000256" key="4">
    <source>
        <dbReference type="ARBA" id="ARBA00022840"/>
    </source>
</evidence>
<keyword evidence="5 8" id="KW-0648">Protein biosynthesis</keyword>
<feature type="domain" description="Aminoacyl-transfer RNA synthetases class-II family profile" evidence="10">
    <location>
        <begin position="1"/>
        <end position="329"/>
    </location>
</feature>
<comment type="catalytic activity">
    <reaction evidence="7 8">
        <text>tRNA(His) + L-histidine + ATP = L-histidyl-tRNA(His) + AMP + diphosphate + H(+)</text>
        <dbReference type="Rhea" id="RHEA:17313"/>
        <dbReference type="Rhea" id="RHEA-COMP:9665"/>
        <dbReference type="Rhea" id="RHEA-COMP:9689"/>
        <dbReference type="ChEBI" id="CHEBI:15378"/>
        <dbReference type="ChEBI" id="CHEBI:30616"/>
        <dbReference type="ChEBI" id="CHEBI:33019"/>
        <dbReference type="ChEBI" id="CHEBI:57595"/>
        <dbReference type="ChEBI" id="CHEBI:78442"/>
        <dbReference type="ChEBI" id="CHEBI:78527"/>
        <dbReference type="ChEBI" id="CHEBI:456215"/>
        <dbReference type="EC" id="6.1.1.21"/>
    </reaction>
</comment>
<dbReference type="InterPro" id="IPR004516">
    <property type="entry name" value="HisRS/HisZ"/>
</dbReference>
<keyword evidence="8" id="KW-0963">Cytoplasm</keyword>
<dbReference type="GO" id="GO:0005524">
    <property type="term" value="F:ATP binding"/>
    <property type="evidence" value="ECO:0007669"/>
    <property type="project" value="UniProtKB-UniRule"/>
</dbReference>
<dbReference type="PIRSF" id="PIRSF001549">
    <property type="entry name" value="His-tRNA_synth"/>
    <property type="match status" value="1"/>
</dbReference>
<keyword evidence="6 8" id="KW-0030">Aminoacyl-tRNA synthetase</keyword>
<dbReference type="Pfam" id="PF03129">
    <property type="entry name" value="HGTP_anticodon"/>
    <property type="match status" value="1"/>
</dbReference>
<dbReference type="InterPro" id="IPR036621">
    <property type="entry name" value="Anticodon-bd_dom_sf"/>
</dbReference>